<protein>
    <submittedName>
        <fullName evidence="1">Uncharacterized protein</fullName>
    </submittedName>
</protein>
<keyword evidence="2" id="KW-1185">Reference proteome</keyword>
<gene>
    <name evidence="1" type="ORF">PYW08_006224</name>
</gene>
<sequence>MANLHIYSDFIYYKLYFNSAVRKTAKFLSVRENLSLRVPRRHYADEKKKEPPPPKPKKLMDPRRVFKVYRFAGILTKEEPKVQTYELDISKCGPMMLDVLIKLKDMDPTLTFRRSCREGICGSCAICLQGHNCLACITAVPPAKTITIYPIPHMYVIRDLVVDMTHFLTQYNSIRPYLVRKTGPTGIGQVQLLMSDPDWQVFVGLYECVLCACCATSCPSYWWNGRRFLGPASLLHAYRWIMDTRDEDTQKRLFDLRDDFKAFRCHTILNCTLACPKGLNPGQAIARLKRLITGLDKKPTPQMDPLGGGGGGGGGGQSSLESCIASKCKK</sequence>
<comment type="caution">
    <text evidence="1">The sequence shown here is derived from an EMBL/GenBank/DDBJ whole genome shotgun (WGS) entry which is preliminary data.</text>
</comment>
<dbReference type="Proteomes" id="UP001231649">
    <property type="component" value="Chromosome 19"/>
</dbReference>
<evidence type="ECO:0000313" key="1">
    <source>
        <dbReference type="EMBL" id="KAJ8720759.1"/>
    </source>
</evidence>
<reference evidence="1" key="1">
    <citation type="submission" date="2023-03" db="EMBL/GenBank/DDBJ databases">
        <title>Chromosome-level genomes of two armyworms, Mythimna separata and Mythimna loreyi, provide insights into the biosynthesis and reception of sex pheromones.</title>
        <authorList>
            <person name="Zhao H."/>
        </authorList>
    </citation>
    <scope>NUCLEOTIDE SEQUENCE</scope>
    <source>
        <strain evidence="1">BeijingLab</strain>
    </source>
</reference>
<proteinExistence type="predicted"/>
<organism evidence="1 2">
    <name type="scientific">Mythimna loreyi</name>
    <dbReference type="NCBI Taxonomy" id="667449"/>
    <lineage>
        <taxon>Eukaryota</taxon>
        <taxon>Metazoa</taxon>
        <taxon>Ecdysozoa</taxon>
        <taxon>Arthropoda</taxon>
        <taxon>Hexapoda</taxon>
        <taxon>Insecta</taxon>
        <taxon>Pterygota</taxon>
        <taxon>Neoptera</taxon>
        <taxon>Endopterygota</taxon>
        <taxon>Lepidoptera</taxon>
        <taxon>Glossata</taxon>
        <taxon>Ditrysia</taxon>
        <taxon>Noctuoidea</taxon>
        <taxon>Noctuidae</taxon>
        <taxon>Noctuinae</taxon>
        <taxon>Hadenini</taxon>
        <taxon>Mythimna</taxon>
    </lineage>
</organism>
<accession>A0ACC2QM34</accession>
<name>A0ACC2QM34_9NEOP</name>
<dbReference type="EMBL" id="CM056795">
    <property type="protein sequence ID" value="KAJ8720759.1"/>
    <property type="molecule type" value="Genomic_DNA"/>
</dbReference>
<evidence type="ECO:0000313" key="2">
    <source>
        <dbReference type="Proteomes" id="UP001231649"/>
    </source>
</evidence>